<proteinExistence type="predicted"/>
<keyword evidence="2" id="KW-1185">Reference proteome</keyword>
<reference evidence="1" key="1">
    <citation type="submission" date="2023-07" db="EMBL/GenBank/DDBJ databases">
        <title>Sequencing the genomes of 1000 actinobacteria strains.</title>
        <authorList>
            <person name="Klenk H.-P."/>
        </authorList>
    </citation>
    <scope>NUCLEOTIDE SEQUENCE</scope>
    <source>
        <strain evidence="1">DSM 13988</strain>
    </source>
</reference>
<dbReference type="RefSeq" id="WP_309850869.1">
    <property type="nucleotide sequence ID" value="NZ_BAAAIU010000005.1"/>
</dbReference>
<sequence>MDPSAADPLSLSKIDPLLTEDPAVEQARNRHILACVEKKGHRWTPPPLAARQTVRGLLAPRPLSVSDARARGYAWPAGAGEAGAPREDPKVGELVHGSMESGWASGEWLGVSLQKANGGCEAESLSAFYGSVSDGIVATSVPPGALGPTVHQVLEDEGVKEIRADWAACMKKSGETRYGAPEALQSEMEMGRKNDRELAVKDATCRESVKFEPRMEKLLAQYLTPLLQKREADFQALREIRERGNKRAQER</sequence>
<evidence type="ECO:0000313" key="1">
    <source>
        <dbReference type="EMBL" id="MDR6892200.1"/>
    </source>
</evidence>
<accession>A0AAE3YFB5</accession>
<organism evidence="1 2">
    <name type="scientific">Falsarthrobacter nasiphocae</name>
    <dbReference type="NCBI Taxonomy" id="189863"/>
    <lineage>
        <taxon>Bacteria</taxon>
        <taxon>Bacillati</taxon>
        <taxon>Actinomycetota</taxon>
        <taxon>Actinomycetes</taxon>
        <taxon>Micrococcales</taxon>
        <taxon>Micrococcaceae</taxon>
        <taxon>Falsarthrobacter</taxon>
    </lineage>
</organism>
<dbReference type="AlphaFoldDB" id="A0AAE3YFB5"/>
<name>A0AAE3YFB5_9MICC</name>
<comment type="caution">
    <text evidence="1">The sequence shown here is derived from an EMBL/GenBank/DDBJ whole genome shotgun (WGS) entry which is preliminary data.</text>
</comment>
<protein>
    <submittedName>
        <fullName evidence="1">Uncharacterized protein</fullName>
    </submittedName>
</protein>
<dbReference type="EMBL" id="JAVDUI010000001">
    <property type="protein sequence ID" value="MDR6892200.1"/>
    <property type="molecule type" value="Genomic_DNA"/>
</dbReference>
<gene>
    <name evidence="1" type="ORF">J2S35_001140</name>
</gene>
<evidence type="ECO:0000313" key="2">
    <source>
        <dbReference type="Proteomes" id="UP001247307"/>
    </source>
</evidence>
<dbReference type="Proteomes" id="UP001247307">
    <property type="component" value="Unassembled WGS sequence"/>
</dbReference>